<dbReference type="RefSeq" id="WP_087212323.1">
    <property type="nucleotide sequence ID" value="NZ_CP021431.1"/>
</dbReference>
<evidence type="ECO:0008006" key="4">
    <source>
        <dbReference type="Google" id="ProtNLM"/>
    </source>
</evidence>
<dbReference type="Proteomes" id="UP000195273">
    <property type="component" value="Chromosome"/>
</dbReference>
<keyword evidence="1" id="KW-1133">Transmembrane helix</keyword>
<dbReference type="KEGG" id="lvs:LOKVESSMR4R_00236"/>
<dbReference type="Pfam" id="PF06912">
    <property type="entry name" value="DUF1275"/>
    <property type="match status" value="1"/>
</dbReference>
<keyword evidence="3" id="KW-1185">Reference proteome</keyword>
<protein>
    <recommendedName>
        <fullName evidence="4">DUF1275 domain-containing protein</fullName>
    </recommendedName>
</protein>
<dbReference type="InterPro" id="IPR010699">
    <property type="entry name" value="DUF1275"/>
</dbReference>
<dbReference type="AlphaFoldDB" id="A0A1Y0E7V2"/>
<proteinExistence type="predicted"/>
<name>A0A1Y0E7V2_9RHOB</name>
<reference evidence="2 3" key="1">
    <citation type="submission" date="2017-05" db="EMBL/GenBank/DDBJ databases">
        <title>Genome Sequence of Loktanella vestfoldensis Strain SMR4r Isolated from a Culture of the Diatom Skeletonema marinoi.</title>
        <authorList>
            <person name="Topel M."/>
            <person name="Pinder M.I.M."/>
            <person name="Johansson O.N."/>
            <person name="Kourtchenko O."/>
            <person name="Godhe A."/>
            <person name="Clarke A.K."/>
        </authorList>
    </citation>
    <scope>NUCLEOTIDE SEQUENCE [LARGE SCALE GENOMIC DNA]</scope>
    <source>
        <strain evidence="2 3">SMR4r</strain>
    </source>
</reference>
<organism evidence="2 3">
    <name type="scientific">Yoonia vestfoldensis</name>
    <dbReference type="NCBI Taxonomy" id="245188"/>
    <lineage>
        <taxon>Bacteria</taxon>
        <taxon>Pseudomonadati</taxon>
        <taxon>Pseudomonadota</taxon>
        <taxon>Alphaproteobacteria</taxon>
        <taxon>Rhodobacterales</taxon>
        <taxon>Paracoccaceae</taxon>
        <taxon>Yoonia</taxon>
    </lineage>
</organism>
<dbReference type="EMBL" id="CP021431">
    <property type="protein sequence ID" value="ART99577.1"/>
    <property type="molecule type" value="Genomic_DNA"/>
</dbReference>
<keyword evidence="1" id="KW-0812">Transmembrane</keyword>
<evidence type="ECO:0000313" key="2">
    <source>
        <dbReference type="EMBL" id="ART99577.1"/>
    </source>
</evidence>
<dbReference type="STRING" id="1122181.GCA_000382265_03724"/>
<evidence type="ECO:0000256" key="1">
    <source>
        <dbReference type="SAM" id="Phobius"/>
    </source>
</evidence>
<gene>
    <name evidence="2" type="ORF">LOKVESSMR4R_00236</name>
</gene>
<feature type="transmembrane region" description="Helical" evidence="1">
    <location>
        <begin position="219"/>
        <end position="237"/>
    </location>
</feature>
<feature type="transmembrane region" description="Helical" evidence="1">
    <location>
        <begin position="100"/>
        <end position="121"/>
    </location>
</feature>
<sequence>MVRNLSRHLTGTSRTESGNRGLGYLLAFVAGAINAGGFLAVQQYTSHMTGIVSEMADLIALGQYRIALFGLACLATFISGAACTALLVNYARSRQLQSEFAIPLLLEATLLMAFGLLGSQIADIEGVFVTVTILLLCFVMGLQNAVITKISGAVIRTTHITGIATDLGIDMGRWVFRKAATGTAFAPTPQRMPMLAILLIAFFVGGLAGAIGFQALGYAATLPLAAALVATAITPVFDDVKDRKRR</sequence>
<evidence type="ECO:0000313" key="3">
    <source>
        <dbReference type="Proteomes" id="UP000195273"/>
    </source>
</evidence>
<keyword evidence="1" id="KW-0472">Membrane</keyword>
<accession>A0A1Y0E7V2</accession>
<feature type="transmembrane region" description="Helical" evidence="1">
    <location>
        <begin position="195"/>
        <end position="213"/>
    </location>
</feature>
<dbReference type="PANTHER" id="PTHR37314">
    <property type="entry name" value="SLR0142 PROTEIN"/>
    <property type="match status" value="1"/>
</dbReference>
<dbReference type="OrthoDB" id="270162at2"/>
<dbReference type="PANTHER" id="PTHR37314:SF4">
    <property type="entry name" value="UPF0700 TRANSMEMBRANE PROTEIN YOAK"/>
    <property type="match status" value="1"/>
</dbReference>
<feature type="transmembrane region" description="Helical" evidence="1">
    <location>
        <begin position="64"/>
        <end position="88"/>
    </location>
</feature>
<feature type="transmembrane region" description="Helical" evidence="1">
    <location>
        <begin position="127"/>
        <end position="147"/>
    </location>
</feature>
<feature type="transmembrane region" description="Helical" evidence="1">
    <location>
        <begin position="21"/>
        <end position="44"/>
    </location>
</feature>